<dbReference type="EMBL" id="JARYMX010000001">
    <property type="protein sequence ID" value="KAJ9568087.1"/>
    <property type="molecule type" value="Genomic_DNA"/>
</dbReference>
<gene>
    <name evidence="1" type="ORF">OSB04_004053</name>
</gene>
<proteinExistence type="predicted"/>
<dbReference type="AlphaFoldDB" id="A0AA38WPG0"/>
<dbReference type="InterPro" id="IPR026728">
    <property type="entry name" value="BLTP3A/B"/>
</dbReference>
<protein>
    <submittedName>
        <fullName evidence="1">Uncharacterized protein</fullName>
    </submittedName>
</protein>
<evidence type="ECO:0000313" key="1">
    <source>
        <dbReference type="EMBL" id="KAJ9568087.1"/>
    </source>
</evidence>
<keyword evidence="2" id="KW-1185">Reference proteome</keyword>
<dbReference type="PANTHER" id="PTHR22774:SF11">
    <property type="entry name" value="CHOREIN N-TERMINAL DOMAIN-CONTAINING PROTEIN"/>
    <property type="match status" value="1"/>
</dbReference>
<evidence type="ECO:0000313" key="2">
    <source>
        <dbReference type="Proteomes" id="UP001172457"/>
    </source>
</evidence>
<dbReference type="PANTHER" id="PTHR22774">
    <property type="entry name" value="CHOREIN N-TERMINAL DOMAIN-CONTAINING PROTEIN"/>
    <property type="match status" value="1"/>
</dbReference>
<accession>A0AA38WPG0</accession>
<dbReference type="Proteomes" id="UP001172457">
    <property type="component" value="Chromosome 1"/>
</dbReference>
<reference evidence="1" key="1">
    <citation type="submission" date="2023-03" db="EMBL/GenBank/DDBJ databases">
        <title>Chromosome-scale reference genome and RAD-based genetic map of yellow starthistle (Centaurea solstitialis) reveal putative structural variation and QTLs associated with invader traits.</title>
        <authorList>
            <person name="Reatini B."/>
            <person name="Cang F.A."/>
            <person name="Jiang Q."/>
            <person name="Mckibben M.T.W."/>
            <person name="Barker M.S."/>
            <person name="Rieseberg L.H."/>
            <person name="Dlugosch K.M."/>
        </authorList>
    </citation>
    <scope>NUCLEOTIDE SEQUENCE</scope>
    <source>
        <strain evidence="1">CAN-66</strain>
        <tissue evidence="1">Leaf</tissue>
    </source>
</reference>
<organism evidence="1 2">
    <name type="scientific">Centaurea solstitialis</name>
    <name type="common">yellow star-thistle</name>
    <dbReference type="NCBI Taxonomy" id="347529"/>
    <lineage>
        <taxon>Eukaryota</taxon>
        <taxon>Viridiplantae</taxon>
        <taxon>Streptophyta</taxon>
        <taxon>Embryophyta</taxon>
        <taxon>Tracheophyta</taxon>
        <taxon>Spermatophyta</taxon>
        <taxon>Magnoliopsida</taxon>
        <taxon>eudicotyledons</taxon>
        <taxon>Gunneridae</taxon>
        <taxon>Pentapetalae</taxon>
        <taxon>asterids</taxon>
        <taxon>campanulids</taxon>
        <taxon>Asterales</taxon>
        <taxon>Asteraceae</taxon>
        <taxon>Carduoideae</taxon>
        <taxon>Cardueae</taxon>
        <taxon>Centaureinae</taxon>
        <taxon>Centaurea</taxon>
    </lineage>
</organism>
<name>A0AA38WPG0_9ASTR</name>
<sequence length="555" mass="61882">MGCFLLLHMKSLHKQLNNIQMLISCKARDPPNQCASVNTIEWCTFKKLEWECLCIDLLPHPDMFADPSGGGRNRKDDDGAKRVFFGGERFIDGVSGEAYITIQRTDQNTPLGLELRWHITEAICPALSEPGLRALVRFFTGLYVCLNRSDATPQEQSAEAAGHTIVSFMVDHIFLGIKDADFKLELLMQSLLFSRTSVSDGATAKCLTQMLIGGLILRDGFSRPPCPLVQPLMKDTREELLHVPDFGKNFCPPIYPLGDQQWRLDDRVPLMSLHSVRFMPSLSPPSFTSQTVIDCKPLLIHLQEESCIRLSSFLADGIVVDPGDILPDFSINSLEFTMKKLEFTVPLEARKPKHPINYDHPKYSSFSSARLHIDDIYLSESPSLRLGLLNLDMDAACYCMWEGQPIDASQRKWTAGASLIGMSLETCNNNPTGANSSRVHSPELWRCVEVKGICIQVAMVTADGSPLVHVPPHGGVVRVGVAFEQYLSNTSVEQLFFVLDLYAYIDNVRDKMGKVRKGRAMKVVKSKSSDRDGFSERVPADAAISLAIRNLKLTF</sequence>
<comment type="caution">
    <text evidence="1">The sequence shown here is derived from an EMBL/GenBank/DDBJ whole genome shotgun (WGS) entry which is preliminary data.</text>
</comment>